<keyword evidence="1" id="KW-0472">Membrane</keyword>
<reference evidence="2 3" key="1">
    <citation type="submission" date="2024-06" db="EMBL/GenBank/DDBJ databases">
        <title>Sorghum-associated microbial communities from plants grown in Nebraska, USA.</title>
        <authorList>
            <person name="Schachtman D."/>
        </authorList>
    </citation>
    <scope>NUCLEOTIDE SEQUENCE [LARGE SCALE GENOMIC DNA]</scope>
    <source>
        <strain evidence="2 3">736</strain>
    </source>
</reference>
<name>A0ABV2PHA6_9BACI</name>
<evidence type="ECO:0000256" key="1">
    <source>
        <dbReference type="SAM" id="Phobius"/>
    </source>
</evidence>
<keyword evidence="3" id="KW-1185">Reference proteome</keyword>
<dbReference type="Proteomes" id="UP001549363">
    <property type="component" value="Unassembled WGS sequence"/>
</dbReference>
<protein>
    <recommendedName>
        <fullName evidence="4">DUF3955 domain-containing protein</fullName>
    </recommendedName>
</protein>
<dbReference type="RefSeq" id="WP_054768491.1">
    <property type="nucleotide sequence ID" value="NZ_CP073713.1"/>
</dbReference>
<evidence type="ECO:0000313" key="2">
    <source>
        <dbReference type="EMBL" id="MET4560337.1"/>
    </source>
</evidence>
<dbReference type="EMBL" id="JBEPSB010000004">
    <property type="protein sequence ID" value="MET4560337.1"/>
    <property type="molecule type" value="Genomic_DNA"/>
</dbReference>
<keyword evidence="1" id="KW-1133">Transmembrane helix</keyword>
<gene>
    <name evidence="2" type="ORF">ABIA69_001481</name>
</gene>
<comment type="caution">
    <text evidence="2">The sequence shown here is derived from an EMBL/GenBank/DDBJ whole genome shotgun (WGS) entry which is preliminary data.</text>
</comment>
<feature type="transmembrane region" description="Helical" evidence="1">
    <location>
        <begin position="43"/>
        <end position="65"/>
    </location>
</feature>
<sequence>MRKAEFIKCLALFLFSTGFLYGVGETYNVTWLQFQLVGEFHEGGFYFSFSSLIPLLGGILIVALYEKMFKRFI</sequence>
<evidence type="ECO:0000313" key="3">
    <source>
        <dbReference type="Proteomes" id="UP001549363"/>
    </source>
</evidence>
<proteinExistence type="predicted"/>
<evidence type="ECO:0008006" key="4">
    <source>
        <dbReference type="Google" id="ProtNLM"/>
    </source>
</evidence>
<accession>A0ABV2PHA6</accession>
<organism evidence="2 3">
    <name type="scientific">Lysinibacillus parviboronicapiens</name>
    <dbReference type="NCBI Taxonomy" id="436516"/>
    <lineage>
        <taxon>Bacteria</taxon>
        <taxon>Bacillati</taxon>
        <taxon>Bacillota</taxon>
        <taxon>Bacilli</taxon>
        <taxon>Bacillales</taxon>
        <taxon>Bacillaceae</taxon>
        <taxon>Lysinibacillus</taxon>
    </lineage>
</organism>
<keyword evidence="1" id="KW-0812">Transmembrane</keyword>